<feature type="coiled-coil region" evidence="5">
    <location>
        <begin position="119"/>
        <end position="153"/>
    </location>
</feature>
<evidence type="ECO:0000256" key="5">
    <source>
        <dbReference type="SAM" id="Coils"/>
    </source>
</evidence>
<evidence type="ECO:0000256" key="2">
    <source>
        <dbReference type="ARBA" id="ARBA00022490"/>
    </source>
</evidence>
<reference evidence="7 8" key="1">
    <citation type="journal article" date="2017" name="Mol. Biol. Evol.">
        <title>The 4-celled Tetrabaena socialis nuclear genome reveals the essential components for genetic control of cell number at the origin of multicellularity in the volvocine lineage.</title>
        <authorList>
            <person name="Featherston J."/>
            <person name="Arakaki Y."/>
            <person name="Hanschen E.R."/>
            <person name="Ferris P.J."/>
            <person name="Michod R.E."/>
            <person name="Olson B.J.S.C."/>
            <person name="Nozaki H."/>
            <person name="Durand P.M."/>
        </authorList>
    </citation>
    <scope>NUCLEOTIDE SEQUENCE [LARGE SCALE GENOMIC DNA]</scope>
    <source>
        <strain evidence="7 8">NIES-571</strain>
    </source>
</reference>
<evidence type="ECO:0000256" key="4">
    <source>
        <dbReference type="ARBA" id="ARBA00023212"/>
    </source>
</evidence>
<feature type="compositionally biased region" description="Polar residues" evidence="6">
    <location>
        <begin position="543"/>
        <end position="552"/>
    </location>
</feature>
<evidence type="ECO:0000256" key="6">
    <source>
        <dbReference type="SAM" id="MobiDB-lite"/>
    </source>
</evidence>
<comment type="caution">
    <text evidence="7">The sequence shown here is derived from an EMBL/GenBank/DDBJ whole genome shotgun (WGS) entry which is preliminary data.</text>
</comment>
<evidence type="ECO:0000256" key="3">
    <source>
        <dbReference type="ARBA" id="ARBA00023054"/>
    </source>
</evidence>
<keyword evidence="3 5" id="KW-0175">Coiled coil</keyword>
<dbReference type="InterPro" id="IPR052116">
    <property type="entry name" value="Centro_Cilium_Assembly"/>
</dbReference>
<dbReference type="PANTHER" id="PTHR23170:SF3">
    <property type="entry name" value="LEUCINE-RICH REPEAT-CONTAINING PROTEIN 45"/>
    <property type="match status" value="1"/>
</dbReference>
<name>A0A2J8AEM1_9CHLO</name>
<feature type="compositionally biased region" description="Basic and acidic residues" evidence="6">
    <location>
        <begin position="343"/>
        <end position="354"/>
    </location>
</feature>
<sequence length="684" mass="73484">MSESVTSEYGEDLAQTLAIITQLKSENVELKRNFENLKSLHLQLNEGHKSLQGRYGALYEERNNVEKQYQSLCESWRVELEEKQRHLEAVKAQVLGPRDLDVLRVKLMEEVEAPFRSKCDNLAKEAESSHQAYTKLRREYEELQNTYRSLEVRTVGEQEAHRLEHTALARELRDKAAHLTAAHGGGERGGVAISVAAGCTGYLLSKAAASDTAIRSLQRDLEAARYSVGQVKQELDETAQTQLQAQLDSAVRMAGAEKTALLAEAEEGTRRLEERLAAAQAEAAKRDSALTGLKLVHQEELGKLSTSWEQRLTEERRAASERVRELLDEKADANERAAAVQRAAEERRREDEAALRQAQSEADSAARDAASEAQRAEGLAKQLADSAASAEALRRELGDAKSELVKLQMTAQQLAERRNELEHRIKSAEEAGVQIRAARDGLAAELEAVRREAEEDKTAALRAADSSRAAWAMEKAALGKRYQAAIKELGVRHEAELRKSKRKSRGAHAAVVQLTDEVADLKFKAAEAKHVNHMSEVLFLGSPGNTGRTSSPPYRDQAPYSPGGTPGGGYFGGGGGYGSYSTGRPITAPSYLQAGPSPNVVIVTGNGAGADRVAAAAAAGAAAGAAAQHQQQQGEGTADSGGGGDGGGGGGGGALIDSAILSSIAALRQRQQQYINAARLGVQP</sequence>
<accession>A0A2J8AEM1</accession>
<proteinExistence type="predicted"/>
<feature type="region of interest" description="Disordered" evidence="6">
    <location>
        <begin position="330"/>
        <end position="378"/>
    </location>
</feature>
<feature type="region of interest" description="Disordered" evidence="6">
    <location>
        <begin position="626"/>
        <end position="650"/>
    </location>
</feature>
<dbReference type="Proteomes" id="UP000236333">
    <property type="component" value="Unassembled WGS sequence"/>
</dbReference>
<feature type="compositionally biased region" description="Gly residues" evidence="6">
    <location>
        <begin position="639"/>
        <end position="650"/>
    </location>
</feature>
<protein>
    <submittedName>
        <fullName evidence="7">Coiled-coil domain-containing protein 41</fullName>
    </submittedName>
</protein>
<feature type="region of interest" description="Disordered" evidence="6">
    <location>
        <begin position="542"/>
        <end position="567"/>
    </location>
</feature>
<feature type="compositionally biased region" description="Low complexity" evidence="6">
    <location>
        <begin position="626"/>
        <end position="638"/>
    </location>
</feature>
<feature type="coiled-coil region" evidence="5">
    <location>
        <begin position="13"/>
        <end position="40"/>
    </location>
</feature>
<keyword evidence="2" id="KW-0963">Cytoplasm</keyword>
<organism evidence="7 8">
    <name type="scientific">Tetrabaena socialis</name>
    <dbReference type="NCBI Taxonomy" id="47790"/>
    <lineage>
        <taxon>Eukaryota</taxon>
        <taxon>Viridiplantae</taxon>
        <taxon>Chlorophyta</taxon>
        <taxon>core chlorophytes</taxon>
        <taxon>Chlorophyceae</taxon>
        <taxon>CS clade</taxon>
        <taxon>Chlamydomonadales</taxon>
        <taxon>Tetrabaenaceae</taxon>
        <taxon>Tetrabaena</taxon>
    </lineage>
</organism>
<dbReference type="OrthoDB" id="311279at2759"/>
<dbReference type="EMBL" id="PGGS01000041">
    <property type="protein sequence ID" value="PNH10970.1"/>
    <property type="molecule type" value="Genomic_DNA"/>
</dbReference>
<dbReference type="PANTHER" id="PTHR23170">
    <property type="entry name" value="NY-REN-58 ANTIGEN"/>
    <property type="match status" value="1"/>
</dbReference>
<keyword evidence="4" id="KW-0206">Cytoskeleton</keyword>
<keyword evidence="8" id="KW-1185">Reference proteome</keyword>
<evidence type="ECO:0000256" key="1">
    <source>
        <dbReference type="ARBA" id="ARBA00004300"/>
    </source>
</evidence>
<evidence type="ECO:0000313" key="7">
    <source>
        <dbReference type="EMBL" id="PNH10970.1"/>
    </source>
</evidence>
<gene>
    <name evidence="7" type="ORF">TSOC_002214</name>
</gene>
<comment type="subcellular location">
    <subcellularLocation>
        <location evidence="1">Cytoplasm</location>
        <location evidence="1">Cytoskeleton</location>
        <location evidence="1">Microtubule organizing center</location>
        <location evidence="1">Centrosome</location>
    </subcellularLocation>
</comment>
<dbReference type="AlphaFoldDB" id="A0A2J8AEM1"/>
<evidence type="ECO:0000313" key="8">
    <source>
        <dbReference type="Proteomes" id="UP000236333"/>
    </source>
</evidence>